<protein>
    <submittedName>
        <fullName evidence="1">Uncharacterized protein</fullName>
    </submittedName>
</protein>
<gene>
    <name evidence="1" type="ORF">EDB95_3891</name>
</gene>
<comment type="caution">
    <text evidence="1">The sequence shown here is derived from an EMBL/GenBank/DDBJ whole genome shotgun (WGS) entry which is preliminary data.</text>
</comment>
<reference evidence="1 2" key="1">
    <citation type="submission" date="2019-03" db="EMBL/GenBank/DDBJ databases">
        <title>Genomic Encyclopedia of Type Strains, Phase IV (KMG-IV): sequencing the most valuable type-strain genomes for metagenomic binning, comparative biology and taxonomic classification.</title>
        <authorList>
            <person name="Goeker M."/>
        </authorList>
    </citation>
    <scope>NUCLEOTIDE SEQUENCE [LARGE SCALE GENOMIC DNA]</scope>
    <source>
        <strain evidence="1 2">DSM 100059</strain>
    </source>
</reference>
<evidence type="ECO:0000313" key="1">
    <source>
        <dbReference type="EMBL" id="TDW96069.1"/>
    </source>
</evidence>
<sequence length="283" mass="31625">MNPRTLLFLGIAVLTSCTPVNRIVYRANPVNLPGLTEKGDSRITVDGGFNLKFDHTSTVSGADVQGAYAVSKRITLLGAYSGRKGDDQGFNDAYHYFGNNRYFSMDTAGIHYQNNTWELGAAYMIRFSRHAYLSLSGGGGGGDFHIDDWGAEHGTPYRCFLDAHQRALFVQPAMYFKSHWVEVGVGVKLSGTYYSRVHTNYPDSLQVDFVVNNLQGKTMYMVQPFWIFRVSPHLSWLQLDIQGSTNIGSNNGSSAVTYYFCYFNGSVGVSIYPTRLLNRLTHR</sequence>
<dbReference type="RefSeq" id="WP_133996013.1">
    <property type="nucleotide sequence ID" value="NZ_SODV01000002.1"/>
</dbReference>
<dbReference type="PROSITE" id="PS51257">
    <property type="entry name" value="PROKAR_LIPOPROTEIN"/>
    <property type="match status" value="1"/>
</dbReference>
<evidence type="ECO:0000313" key="2">
    <source>
        <dbReference type="Proteomes" id="UP000294498"/>
    </source>
</evidence>
<accession>A0A4R8DET1</accession>
<name>A0A4R8DET1_9BACT</name>
<dbReference type="AlphaFoldDB" id="A0A4R8DET1"/>
<organism evidence="1 2">
    <name type="scientific">Dinghuibacter silviterrae</name>
    <dbReference type="NCBI Taxonomy" id="1539049"/>
    <lineage>
        <taxon>Bacteria</taxon>
        <taxon>Pseudomonadati</taxon>
        <taxon>Bacteroidota</taxon>
        <taxon>Chitinophagia</taxon>
        <taxon>Chitinophagales</taxon>
        <taxon>Chitinophagaceae</taxon>
        <taxon>Dinghuibacter</taxon>
    </lineage>
</organism>
<dbReference type="EMBL" id="SODV01000002">
    <property type="protein sequence ID" value="TDW96069.1"/>
    <property type="molecule type" value="Genomic_DNA"/>
</dbReference>
<proteinExistence type="predicted"/>
<dbReference type="Proteomes" id="UP000294498">
    <property type="component" value="Unassembled WGS sequence"/>
</dbReference>
<keyword evidence="2" id="KW-1185">Reference proteome</keyword>